<proteinExistence type="predicted"/>
<sequence>MIQHFEGTFLEFVPLHPGRVHTVQATKHRDIARSCIIPSSTHLI</sequence>
<protein>
    <submittedName>
        <fullName evidence="1">Uncharacterized protein</fullName>
    </submittedName>
</protein>
<dbReference type="EMBL" id="GBRH01178588">
    <property type="protein sequence ID" value="JAE19308.1"/>
    <property type="molecule type" value="Transcribed_RNA"/>
</dbReference>
<name>A0A0A9GF50_ARUDO</name>
<dbReference type="AlphaFoldDB" id="A0A0A9GF50"/>
<accession>A0A0A9GF50</accession>
<evidence type="ECO:0000313" key="1">
    <source>
        <dbReference type="EMBL" id="JAE19308.1"/>
    </source>
</evidence>
<reference evidence="1" key="1">
    <citation type="submission" date="2014-09" db="EMBL/GenBank/DDBJ databases">
        <authorList>
            <person name="Magalhaes I.L.F."/>
            <person name="Oliveira U."/>
            <person name="Santos F.R."/>
            <person name="Vidigal T.H.D.A."/>
            <person name="Brescovit A.D."/>
            <person name="Santos A.J."/>
        </authorList>
    </citation>
    <scope>NUCLEOTIDE SEQUENCE</scope>
    <source>
        <tissue evidence="1">Shoot tissue taken approximately 20 cm above the soil surface</tissue>
    </source>
</reference>
<organism evidence="1">
    <name type="scientific">Arundo donax</name>
    <name type="common">Giant reed</name>
    <name type="synonym">Donax arundinaceus</name>
    <dbReference type="NCBI Taxonomy" id="35708"/>
    <lineage>
        <taxon>Eukaryota</taxon>
        <taxon>Viridiplantae</taxon>
        <taxon>Streptophyta</taxon>
        <taxon>Embryophyta</taxon>
        <taxon>Tracheophyta</taxon>
        <taxon>Spermatophyta</taxon>
        <taxon>Magnoliopsida</taxon>
        <taxon>Liliopsida</taxon>
        <taxon>Poales</taxon>
        <taxon>Poaceae</taxon>
        <taxon>PACMAD clade</taxon>
        <taxon>Arundinoideae</taxon>
        <taxon>Arundineae</taxon>
        <taxon>Arundo</taxon>
    </lineage>
</organism>
<reference evidence="1" key="2">
    <citation type="journal article" date="2015" name="Data Brief">
        <title>Shoot transcriptome of the giant reed, Arundo donax.</title>
        <authorList>
            <person name="Barrero R.A."/>
            <person name="Guerrero F.D."/>
            <person name="Moolhuijzen P."/>
            <person name="Goolsby J.A."/>
            <person name="Tidwell J."/>
            <person name="Bellgard S.E."/>
            <person name="Bellgard M.I."/>
        </authorList>
    </citation>
    <scope>NUCLEOTIDE SEQUENCE</scope>
    <source>
        <tissue evidence="1">Shoot tissue taken approximately 20 cm above the soil surface</tissue>
    </source>
</reference>